<accession>A0A5C1A613</accession>
<keyword evidence="1" id="KW-0175">Coiled coil</keyword>
<organism evidence="2 3">
    <name type="scientific">Limnoglobus roseus</name>
    <dbReference type="NCBI Taxonomy" id="2598579"/>
    <lineage>
        <taxon>Bacteria</taxon>
        <taxon>Pseudomonadati</taxon>
        <taxon>Planctomycetota</taxon>
        <taxon>Planctomycetia</taxon>
        <taxon>Gemmatales</taxon>
        <taxon>Gemmataceae</taxon>
        <taxon>Limnoglobus</taxon>
    </lineage>
</organism>
<feature type="coiled-coil region" evidence="1">
    <location>
        <begin position="69"/>
        <end position="96"/>
    </location>
</feature>
<dbReference type="Proteomes" id="UP000324974">
    <property type="component" value="Chromosome"/>
</dbReference>
<dbReference type="RefSeq" id="WP_149109519.1">
    <property type="nucleotide sequence ID" value="NZ_CP042425.1"/>
</dbReference>
<evidence type="ECO:0000256" key="1">
    <source>
        <dbReference type="SAM" id="Coils"/>
    </source>
</evidence>
<sequence>MPGTTLTEADVDEMIAGKYKELEIVGQRQATAFEKLLDAAEKRAEARYSKLLTMLGEERGRYAVALTQLKGAEAKVMALSARCEALGKEVEALKKNSASMADLGGVRTTVAAEKAATQTAVSNLDKKIGELKKANNLK</sequence>
<reference evidence="3" key="1">
    <citation type="submission" date="2019-08" db="EMBL/GenBank/DDBJ databases">
        <title>Limnoglobus roseus gen. nov., sp. nov., a novel freshwater planctomycete with a giant genome from the family Gemmataceae.</title>
        <authorList>
            <person name="Kulichevskaya I.S."/>
            <person name="Naumoff D.G."/>
            <person name="Miroshnikov K."/>
            <person name="Ivanova A."/>
            <person name="Philippov D.A."/>
            <person name="Hakobyan A."/>
            <person name="Rijpstra I.C."/>
            <person name="Sinninghe Damste J.S."/>
            <person name="Liesack W."/>
            <person name="Dedysh S.N."/>
        </authorList>
    </citation>
    <scope>NUCLEOTIDE SEQUENCE [LARGE SCALE GENOMIC DNA]</scope>
    <source>
        <strain evidence="3">PX52</strain>
    </source>
</reference>
<protein>
    <submittedName>
        <fullName evidence="2">Uncharacterized protein</fullName>
    </submittedName>
</protein>
<dbReference type="KEGG" id="lrs:PX52LOC_01531"/>
<evidence type="ECO:0000313" key="2">
    <source>
        <dbReference type="EMBL" id="QEL14639.1"/>
    </source>
</evidence>
<dbReference type="AlphaFoldDB" id="A0A5C1A613"/>
<proteinExistence type="predicted"/>
<name>A0A5C1A613_9BACT</name>
<evidence type="ECO:0000313" key="3">
    <source>
        <dbReference type="Proteomes" id="UP000324974"/>
    </source>
</evidence>
<keyword evidence="3" id="KW-1185">Reference proteome</keyword>
<dbReference type="EMBL" id="CP042425">
    <property type="protein sequence ID" value="QEL14639.1"/>
    <property type="molecule type" value="Genomic_DNA"/>
</dbReference>
<gene>
    <name evidence="2" type="ORF">PX52LOC_01531</name>
</gene>